<dbReference type="InterPro" id="IPR036010">
    <property type="entry name" value="2Fe-2S_ferredoxin-like_sf"/>
</dbReference>
<comment type="cofactor">
    <cofactor evidence="1">
        <name>FAD</name>
        <dbReference type="ChEBI" id="CHEBI:57692"/>
    </cofactor>
</comment>
<dbReference type="InterPro" id="IPR050415">
    <property type="entry name" value="MRET"/>
</dbReference>
<accession>A0A316AAW4</accession>
<evidence type="ECO:0000313" key="10">
    <source>
        <dbReference type="EMBL" id="PWJ53994.1"/>
    </source>
</evidence>
<evidence type="ECO:0000256" key="5">
    <source>
        <dbReference type="ARBA" id="ARBA00023002"/>
    </source>
</evidence>
<dbReference type="OrthoDB" id="502624at2"/>
<dbReference type="InterPro" id="IPR017927">
    <property type="entry name" value="FAD-bd_FR_type"/>
</dbReference>
<gene>
    <name evidence="10" type="ORF">BXY45_10976</name>
</gene>
<dbReference type="Pfam" id="PF00111">
    <property type="entry name" value="Fer2"/>
    <property type="match status" value="1"/>
</dbReference>
<name>A0A316AAW4_9ACTN</name>
<organism evidence="10 11">
    <name type="scientific">Quadrisphaera granulorum</name>
    <dbReference type="NCBI Taxonomy" id="317664"/>
    <lineage>
        <taxon>Bacteria</taxon>
        <taxon>Bacillati</taxon>
        <taxon>Actinomycetota</taxon>
        <taxon>Actinomycetes</taxon>
        <taxon>Kineosporiales</taxon>
        <taxon>Kineosporiaceae</taxon>
        <taxon>Quadrisphaera</taxon>
    </lineage>
</organism>
<dbReference type="CDD" id="cd06185">
    <property type="entry name" value="PDR_like"/>
    <property type="match status" value="1"/>
</dbReference>
<dbReference type="Gene3D" id="3.10.20.30">
    <property type="match status" value="1"/>
</dbReference>
<dbReference type="PROSITE" id="PS51384">
    <property type="entry name" value="FAD_FR"/>
    <property type="match status" value="1"/>
</dbReference>
<dbReference type="InterPro" id="IPR001041">
    <property type="entry name" value="2Fe-2S_ferredoxin-type"/>
</dbReference>
<evidence type="ECO:0000256" key="2">
    <source>
        <dbReference type="ARBA" id="ARBA00022630"/>
    </source>
</evidence>
<keyword evidence="11" id="KW-1185">Reference proteome</keyword>
<feature type="domain" description="FAD-binding FR-type" evidence="9">
    <location>
        <begin position="6"/>
        <end position="115"/>
    </location>
</feature>
<proteinExistence type="predicted"/>
<dbReference type="Gene3D" id="2.40.30.10">
    <property type="entry name" value="Translation factors"/>
    <property type="match status" value="1"/>
</dbReference>
<dbReference type="GO" id="GO:0046872">
    <property type="term" value="F:metal ion binding"/>
    <property type="evidence" value="ECO:0007669"/>
    <property type="project" value="UniProtKB-KW"/>
</dbReference>
<evidence type="ECO:0000256" key="1">
    <source>
        <dbReference type="ARBA" id="ARBA00001974"/>
    </source>
</evidence>
<dbReference type="PANTHER" id="PTHR47354">
    <property type="entry name" value="NADH OXIDOREDUCTASE HCR"/>
    <property type="match status" value="1"/>
</dbReference>
<dbReference type="Gene3D" id="3.40.50.80">
    <property type="entry name" value="Nucleotide-binding domain of ferredoxin-NADP reductase (FNR) module"/>
    <property type="match status" value="1"/>
</dbReference>
<sequence length="334" mass="35508">MSFFSDVERDLVVAARTVVADGVVALDLVAHNGRDLPAWAPGAHVDLVLADGRAPGTERVERQYSLCGDLADRSTWRVAVLREDGGRGGSVRVHHEVREGQRLRVRGPRNHFTCQLLPGAAYRFLAGGIGITAVLPMARAATAAGVDWTLDYAGRSISTMAFADDALALDDGTGRVRLHPADQGARLDVAALVKGAVDHGAGVYACGPARLLTALEEAFTAEGRPESLHVERFEAVEYGEPVWAEPFEVELATTGDVVVVSPGQSVLEAIEEQSPAAVVLSSCRRGTCGMCEVPVLEGEIEHRDSVLTPVEREESAVMMACVSRAAGPRIVLDV</sequence>
<evidence type="ECO:0000259" key="9">
    <source>
        <dbReference type="PROSITE" id="PS51384"/>
    </source>
</evidence>
<dbReference type="GO" id="GO:0016491">
    <property type="term" value="F:oxidoreductase activity"/>
    <property type="evidence" value="ECO:0007669"/>
    <property type="project" value="UniProtKB-KW"/>
</dbReference>
<keyword evidence="4" id="KW-0479">Metal-binding</keyword>
<keyword evidence="6" id="KW-0408">Iron</keyword>
<dbReference type="CDD" id="cd00207">
    <property type="entry name" value="fer2"/>
    <property type="match status" value="1"/>
</dbReference>
<feature type="domain" description="2Fe-2S ferredoxin-type" evidence="8">
    <location>
        <begin position="247"/>
        <end position="334"/>
    </location>
</feature>
<dbReference type="PROSITE" id="PS00197">
    <property type="entry name" value="2FE2S_FER_1"/>
    <property type="match status" value="1"/>
</dbReference>
<dbReference type="PROSITE" id="PS51085">
    <property type="entry name" value="2FE2S_FER_2"/>
    <property type="match status" value="1"/>
</dbReference>
<dbReference type="InterPro" id="IPR012675">
    <property type="entry name" value="Beta-grasp_dom_sf"/>
</dbReference>
<dbReference type="InterPro" id="IPR006058">
    <property type="entry name" value="2Fe2S_fd_BS"/>
</dbReference>
<protein>
    <submittedName>
        <fullName evidence="10">Ferredoxin-NADP reductase</fullName>
    </submittedName>
</protein>
<evidence type="ECO:0000256" key="4">
    <source>
        <dbReference type="ARBA" id="ARBA00022723"/>
    </source>
</evidence>
<keyword evidence="7" id="KW-0411">Iron-sulfur</keyword>
<evidence type="ECO:0000259" key="8">
    <source>
        <dbReference type="PROSITE" id="PS51085"/>
    </source>
</evidence>
<reference evidence="10 11" key="1">
    <citation type="submission" date="2018-03" db="EMBL/GenBank/DDBJ databases">
        <title>Genomic Encyclopedia of Archaeal and Bacterial Type Strains, Phase II (KMG-II): from individual species to whole genera.</title>
        <authorList>
            <person name="Goeker M."/>
        </authorList>
    </citation>
    <scope>NUCLEOTIDE SEQUENCE [LARGE SCALE GENOMIC DNA]</scope>
    <source>
        <strain evidence="10 11">DSM 44889</strain>
    </source>
</reference>
<dbReference type="SUPFAM" id="SSF54292">
    <property type="entry name" value="2Fe-2S ferredoxin-like"/>
    <property type="match status" value="1"/>
</dbReference>
<evidence type="ECO:0000313" key="11">
    <source>
        <dbReference type="Proteomes" id="UP000245469"/>
    </source>
</evidence>
<dbReference type="SUPFAM" id="SSF63380">
    <property type="entry name" value="Riboflavin synthase domain-like"/>
    <property type="match status" value="1"/>
</dbReference>
<dbReference type="AlphaFoldDB" id="A0A316AAW4"/>
<evidence type="ECO:0000256" key="6">
    <source>
        <dbReference type="ARBA" id="ARBA00023004"/>
    </source>
</evidence>
<dbReference type="Proteomes" id="UP000245469">
    <property type="component" value="Unassembled WGS sequence"/>
</dbReference>
<dbReference type="GO" id="GO:0051537">
    <property type="term" value="F:2 iron, 2 sulfur cluster binding"/>
    <property type="evidence" value="ECO:0007669"/>
    <property type="project" value="UniProtKB-KW"/>
</dbReference>
<keyword evidence="3" id="KW-0001">2Fe-2S</keyword>
<dbReference type="SUPFAM" id="SSF52343">
    <property type="entry name" value="Ferredoxin reductase-like, C-terminal NADP-linked domain"/>
    <property type="match status" value="1"/>
</dbReference>
<dbReference type="InterPro" id="IPR039261">
    <property type="entry name" value="FNR_nucleotide-bd"/>
</dbReference>
<dbReference type="RefSeq" id="WP_109773989.1">
    <property type="nucleotide sequence ID" value="NZ_QGDQ01000009.1"/>
</dbReference>
<keyword evidence="5" id="KW-0560">Oxidoreductase</keyword>
<dbReference type="InterPro" id="IPR017938">
    <property type="entry name" value="Riboflavin_synthase-like_b-brl"/>
</dbReference>
<dbReference type="PANTHER" id="PTHR47354:SF1">
    <property type="entry name" value="CARNITINE MONOOXYGENASE REDUCTASE SUBUNIT"/>
    <property type="match status" value="1"/>
</dbReference>
<comment type="caution">
    <text evidence="10">The sequence shown here is derived from an EMBL/GenBank/DDBJ whole genome shotgun (WGS) entry which is preliminary data.</text>
</comment>
<dbReference type="EMBL" id="QGDQ01000009">
    <property type="protein sequence ID" value="PWJ53994.1"/>
    <property type="molecule type" value="Genomic_DNA"/>
</dbReference>
<evidence type="ECO:0000256" key="3">
    <source>
        <dbReference type="ARBA" id="ARBA00022714"/>
    </source>
</evidence>
<evidence type="ECO:0000256" key="7">
    <source>
        <dbReference type="ARBA" id="ARBA00023014"/>
    </source>
</evidence>
<keyword evidence="2" id="KW-0285">Flavoprotein</keyword>